<dbReference type="Gene3D" id="3.30.70.1320">
    <property type="entry name" value="Multidrug efflux transporter AcrB pore domain like"/>
    <property type="match status" value="1"/>
</dbReference>
<dbReference type="SUPFAM" id="SSF82693">
    <property type="entry name" value="Multidrug efflux transporter AcrB pore domain, PN1, PN2, PC1 and PC2 subdomains"/>
    <property type="match status" value="3"/>
</dbReference>
<dbReference type="PANTHER" id="PTHR32063:SF16">
    <property type="entry name" value="CATION EFFLUX SYSTEM (ACRB_ACRD_ACRF FAMILY)"/>
    <property type="match status" value="1"/>
</dbReference>
<sequence length="1090" mass="118340">MAKFGIAYLIASLFTDSKLTPVVILCVIAVGAIAIDSTPKEDNPQIVVPGARVIIDYPGATAEEVEQLVVRPIEKSVKLISGVSDYYSTASHSRAEFAIFFEVAEDQEEALVRLHDRFEKISRVLPVGASQPIISSINIADVPIMTITISSNEVGEDQLKIMAEALLDELMVIEDVSSAYIKGGLNGDVIVEVDPAKLLASRVGLKQVVTAVKDASVTVPLGPDSVGDLSHMYVFGDGLTSVAELESVAVRASADKGEILLRDVAKVSDMPEKWRDTISLFGFGKGEPNKSELAPQLMPALTIAISKKRQANSVTVSEEVRARLATFVAEHDADMIFAEVTRDDGSVARGTSNELFHHLAIAIAVVFLITYMFLGFKAACVVGFTVPLVLGLTIGTLSVMGLTLNRVSLLALIIALGMLVDDAIVVLENIYTVGGSSGKQENKKNIVIYAASEVGNPTNIATVAIVIVFLSTLVVTDMPGEFFYPVSVVVPIAMLASLFIAYSVVPWLSFKFLDFSKHSAPIERYADSINAVYKRMLMALLDNASVRRKSLYLSVFLLLGVMLMPGWQFLRPTGVGGEPPPLGVLLHSMPQIDTNTLNIVIEIPPNRTLMYSQQVAQEVAAELAKKDSVTNFQIWLGESGVEDFNGILRGTSSREGHNIAEIRVNLRNKNTRSYTSMDVARDLREMVSEIETKFPSVLIRVVEDPPGPPARAGLLAELYGDNSEELREIALGLGDMFQNTWGVIEVSDSVFEDIYQYTYKINERALRRYGVSRTELYSVLNLAINGADLGRIMKDGGRQERHILLKFPFSYVDTLVPLESLKVSGAGGVEVPLSELLTLEKTILSHPILHKNGSPVAYVTGEMGESVPLYGVLDISNKMKEKGIGSNFLVNDDMVVSSRNDGSAKAVIVWEGAYDQVMQAFGEMALALLISLLMVYVLLVYYYKSFAIPVIAMLAIPFALIGVFPAHWAFSELFTSTSMVGVIALAGVVVRNSLLIFDFVFQSLRNGGELRSAIIDCTVARLRPIVLTAASIFLGSAILIKDPLFSGLGLSLVFGTVASTVMSLFLTPVVLYFYLKRPEVGNVTSNRASA</sequence>
<feature type="transmembrane region" description="Helical" evidence="1">
    <location>
        <begin position="355"/>
        <end position="374"/>
    </location>
</feature>
<protein>
    <submittedName>
        <fullName evidence="2">Efflux RND transporter permease subunit</fullName>
    </submittedName>
</protein>
<feature type="transmembrane region" description="Helical" evidence="1">
    <location>
        <begin position="551"/>
        <end position="570"/>
    </location>
</feature>
<dbReference type="EMBL" id="CP066167">
    <property type="protein sequence ID" value="QQD19974.1"/>
    <property type="molecule type" value="Genomic_DNA"/>
</dbReference>
<feature type="transmembrane region" description="Helical" evidence="1">
    <location>
        <begin position="1052"/>
        <end position="1075"/>
    </location>
</feature>
<dbReference type="GO" id="GO:0005886">
    <property type="term" value="C:plasma membrane"/>
    <property type="evidence" value="ECO:0007669"/>
    <property type="project" value="TreeGrafter"/>
</dbReference>
<keyword evidence="1" id="KW-1133">Transmembrane helix</keyword>
<keyword evidence="3" id="KW-1185">Reference proteome</keyword>
<feature type="transmembrane region" description="Helical" evidence="1">
    <location>
        <begin position="409"/>
        <end position="434"/>
    </location>
</feature>
<dbReference type="Gene3D" id="1.20.1640.10">
    <property type="entry name" value="Multidrug efflux transporter AcrB transmembrane domain"/>
    <property type="match status" value="2"/>
</dbReference>
<feature type="transmembrane region" description="Helical" evidence="1">
    <location>
        <begin position="381"/>
        <end position="403"/>
    </location>
</feature>
<organism evidence="2 3">
    <name type="scientific">Spongiibacter nanhainus</name>
    <dbReference type="NCBI Taxonomy" id="2794344"/>
    <lineage>
        <taxon>Bacteria</taxon>
        <taxon>Pseudomonadati</taxon>
        <taxon>Pseudomonadota</taxon>
        <taxon>Gammaproteobacteria</taxon>
        <taxon>Cellvibrionales</taxon>
        <taxon>Spongiibacteraceae</taxon>
        <taxon>Spongiibacter</taxon>
    </lineage>
</organism>
<dbReference type="SUPFAM" id="SSF82866">
    <property type="entry name" value="Multidrug efflux transporter AcrB transmembrane domain"/>
    <property type="match status" value="2"/>
</dbReference>
<evidence type="ECO:0000256" key="1">
    <source>
        <dbReference type="SAM" id="Phobius"/>
    </source>
</evidence>
<feature type="transmembrane region" description="Helical" evidence="1">
    <location>
        <begin position="982"/>
        <end position="1001"/>
    </location>
</feature>
<dbReference type="PANTHER" id="PTHR32063">
    <property type="match status" value="1"/>
</dbReference>
<feature type="transmembrane region" description="Helical" evidence="1">
    <location>
        <begin position="446"/>
        <end position="470"/>
    </location>
</feature>
<keyword evidence="1" id="KW-0472">Membrane</keyword>
<dbReference type="Gene3D" id="3.30.70.1430">
    <property type="entry name" value="Multidrug efflux transporter AcrB pore domain"/>
    <property type="match status" value="2"/>
</dbReference>
<feature type="transmembrane region" description="Helical" evidence="1">
    <location>
        <begin position="924"/>
        <end position="943"/>
    </location>
</feature>
<feature type="transmembrane region" description="Helical" evidence="1">
    <location>
        <begin position="482"/>
        <end position="508"/>
    </location>
</feature>
<dbReference type="Pfam" id="PF00873">
    <property type="entry name" value="ACR_tran"/>
    <property type="match status" value="1"/>
</dbReference>
<keyword evidence="1" id="KW-0812">Transmembrane</keyword>
<dbReference type="Gene3D" id="3.30.70.1440">
    <property type="entry name" value="Multidrug efflux transporter AcrB pore domain"/>
    <property type="match status" value="1"/>
</dbReference>
<dbReference type="KEGG" id="snan:I6N98_09140"/>
<dbReference type="RefSeq" id="WP_198571455.1">
    <property type="nucleotide sequence ID" value="NZ_CP066167.1"/>
</dbReference>
<dbReference type="SUPFAM" id="SSF82714">
    <property type="entry name" value="Multidrug efflux transporter AcrB TolC docking domain, DN and DC subdomains"/>
    <property type="match status" value="2"/>
</dbReference>
<dbReference type="PRINTS" id="PR00702">
    <property type="entry name" value="ACRIFLAVINRP"/>
</dbReference>
<dbReference type="Gene3D" id="3.30.2090.10">
    <property type="entry name" value="Multidrug efflux transporter AcrB TolC docking domain, DN and DC subdomains"/>
    <property type="match status" value="2"/>
</dbReference>
<name>A0A7T4R3S3_9GAMM</name>
<dbReference type="AlphaFoldDB" id="A0A7T4R3S3"/>
<gene>
    <name evidence="2" type="ORF">I6N98_09140</name>
</gene>
<reference evidence="2 3" key="1">
    <citation type="submission" date="2020-12" db="EMBL/GenBank/DDBJ databases">
        <authorList>
            <person name="Shan Y."/>
        </authorList>
    </citation>
    <scope>NUCLEOTIDE SEQUENCE [LARGE SCALE GENOMIC DNA]</scope>
    <source>
        <strain evidence="3">csc3.9</strain>
    </source>
</reference>
<evidence type="ECO:0000313" key="2">
    <source>
        <dbReference type="EMBL" id="QQD19974.1"/>
    </source>
</evidence>
<feature type="transmembrane region" description="Helical" evidence="1">
    <location>
        <begin position="1022"/>
        <end position="1040"/>
    </location>
</feature>
<feature type="transmembrane region" description="Helical" evidence="1">
    <location>
        <begin position="950"/>
        <end position="970"/>
    </location>
</feature>
<dbReference type="GO" id="GO:0042910">
    <property type="term" value="F:xenobiotic transmembrane transporter activity"/>
    <property type="evidence" value="ECO:0007669"/>
    <property type="project" value="TreeGrafter"/>
</dbReference>
<dbReference type="InterPro" id="IPR001036">
    <property type="entry name" value="Acrflvin-R"/>
</dbReference>
<dbReference type="InterPro" id="IPR027463">
    <property type="entry name" value="AcrB_DN_DC_subdom"/>
</dbReference>
<evidence type="ECO:0000313" key="3">
    <source>
        <dbReference type="Proteomes" id="UP000596063"/>
    </source>
</evidence>
<accession>A0A7T4R3S3</accession>
<dbReference type="Proteomes" id="UP000596063">
    <property type="component" value="Chromosome"/>
</dbReference>
<proteinExistence type="predicted"/>